<keyword evidence="4 5" id="KW-0472">Membrane</keyword>
<evidence type="ECO:0000256" key="4">
    <source>
        <dbReference type="ARBA" id="ARBA00023136"/>
    </source>
</evidence>
<feature type="transmembrane region" description="Helical" evidence="5">
    <location>
        <begin position="50"/>
        <end position="72"/>
    </location>
</feature>
<comment type="caution">
    <text evidence="7">The sequence shown here is derived from an EMBL/GenBank/DDBJ whole genome shotgun (WGS) entry which is preliminary data.</text>
</comment>
<keyword evidence="8" id="KW-1185">Reference proteome</keyword>
<dbReference type="EMBL" id="BATM01000044">
    <property type="protein sequence ID" value="GAD80862.1"/>
    <property type="molecule type" value="Genomic_DNA"/>
</dbReference>
<evidence type="ECO:0000259" key="6">
    <source>
        <dbReference type="Pfam" id="PF13664"/>
    </source>
</evidence>
<dbReference type="InterPro" id="IPR025423">
    <property type="entry name" value="TMEM205-like"/>
</dbReference>
<dbReference type="eggNOG" id="ENOG5031N11">
    <property type="taxonomic scope" value="Bacteria"/>
</dbReference>
<evidence type="ECO:0000256" key="3">
    <source>
        <dbReference type="ARBA" id="ARBA00022989"/>
    </source>
</evidence>
<reference evidence="7 8" key="1">
    <citation type="submission" date="2013-09" db="EMBL/GenBank/DDBJ databases">
        <title>Whole genome shotgun sequence of Vibrio ezurae NBRC 102218.</title>
        <authorList>
            <person name="Yoshida I."/>
            <person name="Hosoyama A."/>
            <person name="Numata M."/>
            <person name="Hashimoto M."/>
            <person name="Hosoyama Y."/>
            <person name="Tsuchikane K."/>
            <person name="Noguchi M."/>
            <person name="Hirakata S."/>
            <person name="Ichikawa N."/>
            <person name="Ohji S."/>
            <person name="Yamazoe A."/>
            <person name="Fujita N."/>
        </authorList>
    </citation>
    <scope>NUCLEOTIDE SEQUENCE [LARGE SCALE GENOMIC DNA]</scope>
    <source>
        <strain evidence="7 8">NBRC 102218</strain>
    </source>
</reference>
<feature type="transmembrane region" description="Helical" evidence="5">
    <location>
        <begin position="7"/>
        <end position="30"/>
    </location>
</feature>
<evidence type="ECO:0000313" key="7">
    <source>
        <dbReference type="EMBL" id="GAD80862.1"/>
    </source>
</evidence>
<organism evidence="7 8">
    <name type="scientific">Vibrio ezurae NBRC 102218</name>
    <dbReference type="NCBI Taxonomy" id="1219080"/>
    <lineage>
        <taxon>Bacteria</taxon>
        <taxon>Pseudomonadati</taxon>
        <taxon>Pseudomonadota</taxon>
        <taxon>Gammaproteobacteria</taxon>
        <taxon>Vibrionales</taxon>
        <taxon>Vibrionaceae</taxon>
        <taxon>Vibrio</taxon>
    </lineage>
</organism>
<evidence type="ECO:0000256" key="2">
    <source>
        <dbReference type="ARBA" id="ARBA00022692"/>
    </source>
</evidence>
<keyword evidence="3 5" id="KW-1133">Transmembrane helix</keyword>
<name>U3B625_9VIBR</name>
<evidence type="ECO:0000256" key="5">
    <source>
        <dbReference type="SAM" id="Phobius"/>
    </source>
</evidence>
<dbReference type="AlphaFoldDB" id="U3B625"/>
<feature type="domain" description="TMEM205-like" evidence="6">
    <location>
        <begin position="11"/>
        <end position="115"/>
    </location>
</feature>
<feature type="transmembrane region" description="Helical" evidence="5">
    <location>
        <begin position="125"/>
        <end position="147"/>
    </location>
</feature>
<sequence length="155" mass="17116">MKTLKIAYIVTLTVILGFALFAGAVVAPVLFNSATSLGEPILSRFQEGLLMTNVFVRLSYPLIVICAIALVYELTQYLTKKSDWIALISMTLMVVTGFLFGFYFVPEIVHMQAQGALVTQSALFASIHKTSEICFKITLVSGIVLVVRNMMKLTR</sequence>
<evidence type="ECO:0000313" key="8">
    <source>
        <dbReference type="Proteomes" id="UP000016562"/>
    </source>
</evidence>
<feature type="transmembrane region" description="Helical" evidence="5">
    <location>
        <begin position="84"/>
        <end position="105"/>
    </location>
</feature>
<dbReference type="RefSeq" id="WP_021714563.1">
    <property type="nucleotide sequence ID" value="NZ_BATM01000044.1"/>
</dbReference>
<evidence type="ECO:0000256" key="1">
    <source>
        <dbReference type="ARBA" id="ARBA00004370"/>
    </source>
</evidence>
<accession>U3B625</accession>
<dbReference type="STRING" id="1219080.VEZ01S_44_00650"/>
<proteinExistence type="predicted"/>
<keyword evidence="2 5" id="KW-0812">Transmembrane</keyword>
<protein>
    <recommendedName>
        <fullName evidence="6">TMEM205-like domain-containing protein</fullName>
    </recommendedName>
</protein>
<dbReference type="GO" id="GO:0016020">
    <property type="term" value="C:membrane"/>
    <property type="evidence" value="ECO:0007669"/>
    <property type="project" value="UniProtKB-SubCell"/>
</dbReference>
<gene>
    <name evidence="7" type="ORF">VEZ01S_44_00650</name>
</gene>
<comment type="subcellular location">
    <subcellularLocation>
        <location evidence="1">Membrane</location>
    </subcellularLocation>
</comment>
<dbReference type="Proteomes" id="UP000016562">
    <property type="component" value="Unassembled WGS sequence"/>
</dbReference>
<dbReference type="Pfam" id="PF13664">
    <property type="entry name" value="DUF4149"/>
    <property type="match status" value="1"/>
</dbReference>